<name>A0A5D9DE19_HALER</name>
<dbReference type="GO" id="GO:0016874">
    <property type="term" value="F:ligase activity"/>
    <property type="evidence" value="ECO:0007669"/>
    <property type="project" value="UniProtKB-KW"/>
</dbReference>
<evidence type="ECO:0000256" key="1">
    <source>
        <dbReference type="ARBA" id="ARBA00022598"/>
    </source>
</evidence>
<dbReference type="InterPro" id="IPR052032">
    <property type="entry name" value="ATP-dep_AA_Ligase"/>
</dbReference>
<dbReference type="AlphaFoldDB" id="A0A5D9DE19"/>
<dbReference type="PANTHER" id="PTHR43585">
    <property type="entry name" value="FUMIPYRROLE BIOSYNTHESIS PROTEIN C"/>
    <property type="match status" value="1"/>
</dbReference>
<protein>
    <submittedName>
        <fullName evidence="7">ATP-grasp domain-containing protein</fullName>
    </submittedName>
</protein>
<proteinExistence type="predicted"/>
<dbReference type="InterPro" id="IPR013815">
    <property type="entry name" value="ATP_grasp_subdomain_1"/>
</dbReference>
<evidence type="ECO:0000256" key="2">
    <source>
        <dbReference type="ARBA" id="ARBA00022741"/>
    </source>
</evidence>
<keyword evidence="8" id="KW-1185">Reference proteome</keyword>
<dbReference type="GO" id="GO:0005524">
    <property type="term" value="F:ATP binding"/>
    <property type="evidence" value="ECO:0007669"/>
    <property type="project" value="UniProtKB-UniRule"/>
</dbReference>
<keyword evidence="3" id="KW-0658">Purine biosynthesis</keyword>
<keyword evidence="2 5" id="KW-0547">Nucleotide-binding</keyword>
<evidence type="ECO:0000256" key="5">
    <source>
        <dbReference type="PROSITE-ProRule" id="PRU00409"/>
    </source>
</evidence>
<evidence type="ECO:0000256" key="4">
    <source>
        <dbReference type="ARBA" id="ARBA00022840"/>
    </source>
</evidence>
<dbReference type="OrthoDB" id="9134168at2"/>
<sequence>MTVLILNRSAMSYSAYHEWFDLPPETPLIYFSSPGRRDLSGPEQVAADCHYAKIREYADYDTSDQLECDVLDLHAHSPVRAIVAMSEWDQVRAGRLRRLLGLSGTEETTATAYRDKLIMKEYLSRERVPVTEFCTADNMTNLVEFIERVGYPVIVKPRLMAGSVGLNVLSNFDDLSRFAQGGFGPAMETQHLQMVEKLVNVRTEYHIDGIIVDGSLRFIWPSRYVGAVSDFASDSLFGAIMLSPDHPQRKPLCALVERTIQALPDLTTSTFHAEVFETEDGQLLLNEIGCRTGGFRVNDLIKAGFGLWLNREWARLQAGLVAHVAPPELPKQLAGYLLLRPRQGIVREIPSHCPMPWIFDYRTDARPGDCFAGNVSSTSQLASVVVTGQSESDVEQRLQEVYEWFYAALRLEPIEVPEAKGVL</sequence>
<keyword evidence="1" id="KW-0436">Ligase</keyword>
<comment type="caution">
    <text evidence="7">The sequence shown here is derived from an EMBL/GenBank/DDBJ whole genome shotgun (WGS) entry which is preliminary data.</text>
</comment>
<evidence type="ECO:0000313" key="7">
    <source>
        <dbReference type="EMBL" id="TZG40905.1"/>
    </source>
</evidence>
<dbReference type="RefSeq" id="WP_149320879.1">
    <property type="nucleotide sequence ID" value="NZ_JARWAH010000002.1"/>
</dbReference>
<dbReference type="InterPro" id="IPR003135">
    <property type="entry name" value="ATP-grasp_carboxylate-amine"/>
</dbReference>
<dbReference type="Gene3D" id="3.30.470.20">
    <property type="entry name" value="ATP-grasp fold, B domain"/>
    <property type="match status" value="1"/>
</dbReference>
<dbReference type="GO" id="GO:0046872">
    <property type="term" value="F:metal ion binding"/>
    <property type="evidence" value="ECO:0007669"/>
    <property type="project" value="InterPro"/>
</dbReference>
<evidence type="ECO:0000256" key="3">
    <source>
        <dbReference type="ARBA" id="ARBA00022755"/>
    </source>
</evidence>
<reference evidence="7 8" key="1">
    <citation type="submission" date="2019-08" db="EMBL/GenBank/DDBJ databases">
        <title>Draft Genome Sequence of Halomonas eurihalina Isolated from Preserved Hide-surface.</title>
        <authorList>
            <person name="Hussain S.A."/>
            <person name="Xu A."/>
            <person name="Sarker M."/>
            <person name="Sommers C."/>
        </authorList>
    </citation>
    <scope>NUCLEOTIDE SEQUENCE [LARGE SCALE GENOMIC DNA]</scope>
    <source>
        <strain evidence="7 8">MS1</strain>
    </source>
</reference>
<evidence type="ECO:0000313" key="8">
    <source>
        <dbReference type="Proteomes" id="UP000324260"/>
    </source>
</evidence>
<dbReference type="Gene3D" id="3.30.1490.20">
    <property type="entry name" value="ATP-grasp fold, A domain"/>
    <property type="match status" value="1"/>
</dbReference>
<dbReference type="PROSITE" id="PS50975">
    <property type="entry name" value="ATP_GRASP"/>
    <property type="match status" value="1"/>
</dbReference>
<dbReference type="InterPro" id="IPR011761">
    <property type="entry name" value="ATP-grasp"/>
</dbReference>
<gene>
    <name evidence="7" type="ORF">FZZ93_03110</name>
</gene>
<feature type="domain" description="ATP-grasp" evidence="6">
    <location>
        <begin position="120"/>
        <end position="318"/>
    </location>
</feature>
<dbReference type="PANTHER" id="PTHR43585:SF2">
    <property type="entry name" value="ATP-GRASP ENZYME FSQD"/>
    <property type="match status" value="1"/>
</dbReference>
<dbReference type="GO" id="GO:0006164">
    <property type="term" value="P:purine nucleotide biosynthetic process"/>
    <property type="evidence" value="ECO:0007669"/>
    <property type="project" value="UniProtKB-KW"/>
</dbReference>
<organism evidence="7 8">
    <name type="scientific">Halomonas eurihalina</name>
    <dbReference type="NCBI Taxonomy" id="42566"/>
    <lineage>
        <taxon>Bacteria</taxon>
        <taxon>Pseudomonadati</taxon>
        <taxon>Pseudomonadota</taxon>
        <taxon>Gammaproteobacteria</taxon>
        <taxon>Oceanospirillales</taxon>
        <taxon>Halomonadaceae</taxon>
        <taxon>Halomonas</taxon>
    </lineage>
</organism>
<dbReference type="Pfam" id="PF02222">
    <property type="entry name" value="ATP-grasp"/>
    <property type="match status" value="1"/>
</dbReference>
<dbReference type="SUPFAM" id="SSF56059">
    <property type="entry name" value="Glutathione synthetase ATP-binding domain-like"/>
    <property type="match status" value="1"/>
</dbReference>
<dbReference type="Gene3D" id="3.40.50.20">
    <property type="match status" value="1"/>
</dbReference>
<dbReference type="EMBL" id="VTPU01000002">
    <property type="protein sequence ID" value="TZG40905.1"/>
    <property type="molecule type" value="Genomic_DNA"/>
</dbReference>
<keyword evidence="4 5" id="KW-0067">ATP-binding</keyword>
<accession>A0A5D9DE19</accession>
<dbReference type="Proteomes" id="UP000324260">
    <property type="component" value="Unassembled WGS sequence"/>
</dbReference>
<evidence type="ECO:0000259" key="6">
    <source>
        <dbReference type="PROSITE" id="PS50975"/>
    </source>
</evidence>